<feature type="region of interest" description="Disordered" evidence="1">
    <location>
        <begin position="62"/>
        <end position="85"/>
    </location>
</feature>
<accession>A0AB39QPF9</accession>
<feature type="region of interest" description="Disordered" evidence="1">
    <location>
        <begin position="106"/>
        <end position="135"/>
    </location>
</feature>
<protein>
    <recommendedName>
        <fullName evidence="3">Secreted protein</fullName>
    </recommendedName>
</protein>
<gene>
    <name evidence="2" type="ORF">AB5J52_25705</name>
</gene>
<evidence type="ECO:0000313" key="2">
    <source>
        <dbReference type="EMBL" id="XDQ45373.1"/>
    </source>
</evidence>
<evidence type="ECO:0008006" key="3">
    <source>
        <dbReference type="Google" id="ProtNLM"/>
    </source>
</evidence>
<proteinExistence type="predicted"/>
<feature type="compositionally biased region" description="Basic and acidic residues" evidence="1">
    <location>
        <begin position="65"/>
        <end position="85"/>
    </location>
</feature>
<reference evidence="2" key="1">
    <citation type="submission" date="2024-07" db="EMBL/GenBank/DDBJ databases">
        <authorList>
            <person name="Yu S.T."/>
        </authorList>
    </citation>
    <scope>NUCLEOTIDE SEQUENCE</scope>
    <source>
        <strain evidence="2">R39</strain>
    </source>
</reference>
<sequence>MIRMAFGRRAQRRPLPTALLLGLMLLVAAHLVGALHGPGFLDPHHSVAGTHVRVPTAKVQVASATDHDHGQGQGHRHGDASEDSLQHAVDRVRDSADLPVRVPHLAEPALDRPDTHPWLGRAGPTAGDSAPDGGRSACVRHCLWRQ</sequence>
<evidence type="ECO:0000256" key="1">
    <source>
        <dbReference type="SAM" id="MobiDB-lite"/>
    </source>
</evidence>
<organism evidence="2">
    <name type="scientific">Streptomyces sp. R39</name>
    <dbReference type="NCBI Taxonomy" id="3238631"/>
    <lineage>
        <taxon>Bacteria</taxon>
        <taxon>Bacillati</taxon>
        <taxon>Actinomycetota</taxon>
        <taxon>Actinomycetes</taxon>
        <taxon>Kitasatosporales</taxon>
        <taxon>Streptomycetaceae</taxon>
        <taxon>Streptomyces</taxon>
    </lineage>
</organism>
<name>A0AB39QPF9_9ACTN</name>
<dbReference type="AlphaFoldDB" id="A0AB39QPF9"/>
<dbReference type="EMBL" id="CP163441">
    <property type="protein sequence ID" value="XDQ45373.1"/>
    <property type="molecule type" value="Genomic_DNA"/>
</dbReference>
<dbReference type="RefSeq" id="WP_369224140.1">
    <property type="nucleotide sequence ID" value="NZ_CP163441.1"/>
</dbReference>